<organism evidence="8">
    <name type="scientific">mine drainage metagenome</name>
    <dbReference type="NCBI Taxonomy" id="410659"/>
    <lineage>
        <taxon>unclassified sequences</taxon>
        <taxon>metagenomes</taxon>
        <taxon>ecological metagenomes</taxon>
    </lineage>
</organism>
<reference evidence="8" key="2">
    <citation type="journal article" date="2014" name="ISME J.">
        <title>Microbial stratification in low pH oxic and suboxic macroscopic growths along an acid mine drainage.</title>
        <authorList>
            <person name="Mendez-Garcia C."/>
            <person name="Mesa V."/>
            <person name="Sprenger R.R."/>
            <person name="Richter M."/>
            <person name="Diez M.S."/>
            <person name="Solano J."/>
            <person name="Bargiela R."/>
            <person name="Golyshina O.V."/>
            <person name="Manteca A."/>
            <person name="Ramos J.L."/>
            <person name="Gallego J.R."/>
            <person name="Llorente I."/>
            <person name="Martins Dos Santos V.A."/>
            <person name="Jensen O.N."/>
            <person name="Pelaez A.I."/>
            <person name="Sanchez J."/>
            <person name="Ferrer M."/>
        </authorList>
    </citation>
    <scope>NUCLEOTIDE SEQUENCE</scope>
</reference>
<dbReference type="GO" id="GO:0016780">
    <property type="term" value="F:phosphotransferase activity, for other substituted phosphate groups"/>
    <property type="evidence" value="ECO:0007669"/>
    <property type="project" value="TreeGrafter"/>
</dbReference>
<keyword evidence="5" id="KW-1133">Transmembrane helix</keyword>
<dbReference type="GO" id="GO:0005886">
    <property type="term" value="C:plasma membrane"/>
    <property type="evidence" value="ECO:0007669"/>
    <property type="project" value="UniProtKB-SubCell"/>
</dbReference>
<keyword evidence="6" id="KW-0472">Membrane</keyword>
<dbReference type="InterPro" id="IPR003362">
    <property type="entry name" value="Bact_transf"/>
</dbReference>
<evidence type="ECO:0000256" key="3">
    <source>
        <dbReference type="ARBA" id="ARBA00022679"/>
    </source>
</evidence>
<proteinExistence type="predicted"/>
<dbReference type="AlphaFoldDB" id="T1CTN1"/>
<evidence type="ECO:0000259" key="7">
    <source>
        <dbReference type="Pfam" id="PF02397"/>
    </source>
</evidence>
<evidence type="ECO:0000256" key="1">
    <source>
        <dbReference type="ARBA" id="ARBA00004236"/>
    </source>
</evidence>
<dbReference type="PANTHER" id="PTHR30576:SF4">
    <property type="entry name" value="UNDECAPRENYL-PHOSPHATE GALACTOSE PHOSPHOTRANSFERASE"/>
    <property type="match status" value="1"/>
</dbReference>
<evidence type="ECO:0000256" key="5">
    <source>
        <dbReference type="ARBA" id="ARBA00022989"/>
    </source>
</evidence>
<protein>
    <submittedName>
        <fullName evidence="8">Undecaprenyl-phosphate galactosephosphotransferase</fullName>
    </submittedName>
</protein>
<evidence type="ECO:0000313" key="8">
    <source>
        <dbReference type="EMBL" id="EQD72860.1"/>
    </source>
</evidence>
<name>T1CTN1_9ZZZZ</name>
<keyword evidence="4" id="KW-0812">Transmembrane</keyword>
<comment type="subcellular location">
    <subcellularLocation>
        <location evidence="1">Cell membrane</location>
    </subcellularLocation>
</comment>
<dbReference type="Pfam" id="PF02397">
    <property type="entry name" value="Bac_transf"/>
    <property type="match status" value="1"/>
</dbReference>
<dbReference type="PANTHER" id="PTHR30576">
    <property type="entry name" value="COLANIC BIOSYNTHESIS UDP-GLUCOSE LIPID CARRIER TRANSFERASE"/>
    <property type="match status" value="1"/>
</dbReference>
<gene>
    <name evidence="8" type="ORF">B1A_05237</name>
</gene>
<evidence type="ECO:0000256" key="2">
    <source>
        <dbReference type="ARBA" id="ARBA00022475"/>
    </source>
</evidence>
<sequence>ESNPDAKAEWLRDHKLKNDPRVTRLGRFLRKTSLDELPQLWNVLRGEMSLVGPRPIVREEMLRYGRYLRTYVAAKPGVTGLWQVMGRNDTDYRRRVVMDTYYVRKRTILMDLRILLRTVRVVIWGHGAY</sequence>
<feature type="domain" description="Bacterial sugar transferase" evidence="7">
    <location>
        <begin position="10"/>
        <end position="123"/>
    </location>
</feature>
<evidence type="ECO:0000256" key="6">
    <source>
        <dbReference type="ARBA" id="ARBA00023136"/>
    </source>
</evidence>
<keyword evidence="2" id="KW-1003">Cell membrane</keyword>
<keyword evidence="3 8" id="KW-0808">Transferase</keyword>
<evidence type="ECO:0000256" key="4">
    <source>
        <dbReference type="ARBA" id="ARBA00022692"/>
    </source>
</evidence>
<comment type="caution">
    <text evidence="8">The sequence shown here is derived from an EMBL/GenBank/DDBJ whole genome shotgun (WGS) entry which is preliminary data.</text>
</comment>
<accession>T1CTN1</accession>
<reference evidence="8" key="1">
    <citation type="submission" date="2013-08" db="EMBL/GenBank/DDBJ databases">
        <authorList>
            <person name="Mendez C."/>
            <person name="Richter M."/>
            <person name="Ferrer M."/>
            <person name="Sanchez J."/>
        </authorList>
    </citation>
    <scope>NUCLEOTIDE SEQUENCE</scope>
</reference>
<dbReference type="EMBL" id="AUZX01003816">
    <property type="protein sequence ID" value="EQD72860.1"/>
    <property type="molecule type" value="Genomic_DNA"/>
</dbReference>
<feature type="non-terminal residue" evidence="8">
    <location>
        <position position="1"/>
    </location>
</feature>